<dbReference type="AlphaFoldDB" id="A0A418Y2C4"/>
<protein>
    <recommendedName>
        <fullName evidence="2">Alginate lyase 2 domain-containing protein</fullName>
    </recommendedName>
</protein>
<dbReference type="Proteomes" id="UP000283734">
    <property type="component" value="Unassembled WGS sequence"/>
</dbReference>
<name>A0A418Y2C4_9GAMM</name>
<evidence type="ECO:0000259" key="2">
    <source>
        <dbReference type="Pfam" id="PF08787"/>
    </source>
</evidence>
<evidence type="ECO:0000256" key="1">
    <source>
        <dbReference type="SAM" id="MobiDB-lite"/>
    </source>
</evidence>
<evidence type="ECO:0000313" key="3">
    <source>
        <dbReference type="EMBL" id="RJG19687.1"/>
    </source>
</evidence>
<feature type="compositionally biased region" description="Acidic residues" evidence="1">
    <location>
        <begin position="50"/>
        <end position="59"/>
    </location>
</feature>
<sequence>MCSLYKTFVFIFTLNVLGCGGGGGAPAVVSSDNEESSVGVTSPAYGKETEETDAAENEESQASGKEKFADPFSSSVLQYEVTDGKTGKVTTDTETLLTYPEMEYFYFENDNVVFDLTRQGKPKKRSELRQYPEWSVAGNHRMTATLRLSDSTINEYTWMQLHRKEKTSVKPPLRLTWAKAQSIGGKVYQDYLVAVFYHEKTGYKKVPLVPRTGQEIQAELRVYNHQVFISLNGNLVHVENVSDWADYKCYFKAGLYLSGSAAAEGRARVSMSQLAYSHQ</sequence>
<gene>
    <name evidence="3" type="ORF">D4A39_02200</name>
</gene>
<dbReference type="SUPFAM" id="SSF49899">
    <property type="entry name" value="Concanavalin A-like lectins/glucanases"/>
    <property type="match status" value="1"/>
</dbReference>
<evidence type="ECO:0000313" key="4">
    <source>
        <dbReference type="Proteomes" id="UP000283734"/>
    </source>
</evidence>
<dbReference type="OrthoDB" id="1113844at2"/>
<proteinExistence type="predicted"/>
<reference evidence="3 4" key="1">
    <citation type="submission" date="2018-09" db="EMBL/GenBank/DDBJ databases">
        <title>Alcanivorax profundi sp. nov., isolated from 1000 m-depth seawater of the Mariana Trench.</title>
        <authorList>
            <person name="Liu J."/>
        </authorList>
    </citation>
    <scope>NUCLEOTIDE SEQUENCE [LARGE SCALE GENOMIC DNA]</scope>
    <source>
        <strain evidence="3 4">MTEO17</strain>
    </source>
</reference>
<feature type="region of interest" description="Disordered" evidence="1">
    <location>
        <begin position="28"/>
        <end position="67"/>
    </location>
</feature>
<feature type="domain" description="Alginate lyase 2" evidence="2">
    <location>
        <begin position="90"/>
        <end position="278"/>
    </location>
</feature>
<dbReference type="Pfam" id="PF08787">
    <property type="entry name" value="Alginate_lyase2"/>
    <property type="match status" value="1"/>
</dbReference>
<organism evidence="3 4">
    <name type="scientific">Alcanivorax profundi</name>
    <dbReference type="NCBI Taxonomy" id="2338368"/>
    <lineage>
        <taxon>Bacteria</taxon>
        <taxon>Pseudomonadati</taxon>
        <taxon>Pseudomonadota</taxon>
        <taxon>Gammaproteobacteria</taxon>
        <taxon>Oceanospirillales</taxon>
        <taxon>Alcanivoracaceae</taxon>
        <taxon>Alcanivorax</taxon>
    </lineage>
</organism>
<dbReference type="EMBL" id="QYYA01000001">
    <property type="protein sequence ID" value="RJG19687.1"/>
    <property type="molecule type" value="Genomic_DNA"/>
</dbReference>
<dbReference type="Gene3D" id="2.60.120.200">
    <property type="match status" value="1"/>
</dbReference>
<dbReference type="RefSeq" id="WP_022986244.1">
    <property type="nucleotide sequence ID" value="NZ_CAXGPP010000045.1"/>
</dbReference>
<accession>A0A418Y2C4</accession>
<dbReference type="InterPro" id="IPR014895">
    <property type="entry name" value="Alginate_lyase_2"/>
</dbReference>
<dbReference type="InterPro" id="IPR013320">
    <property type="entry name" value="ConA-like_dom_sf"/>
</dbReference>
<keyword evidence="4" id="KW-1185">Reference proteome</keyword>
<comment type="caution">
    <text evidence="3">The sequence shown here is derived from an EMBL/GenBank/DDBJ whole genome shotgun (WGS) entry which is preliminary data.</text>
</comment>